<dbReference type="InterPro" id="IPR013328">
    <property type="entry name" value="6PGD_dom2"/>
</dbReference>
<dbReference type="PIRSF" id="PIRSF000103">
    <property type="entry name" value="HIBADH"/>
    <property type="match status" value="1"/>
</dbReference>
<dbReference type="PANTHER" id="PTHR43060">
    <property type="entry name" value="3-HYDROXYISOBUTYRATE DEHYDROGENASE-LIKE 1, MITOCHONDRIAL-RELATED"/>
    <property type="match status" value="1"/>
</dbReference>
<dbReference type="Gene3D" id="1.10.1040.10">
    <property type="entry name" value="N-(1-d-carboxylethyl)-l-norvaline Dehydrogenase, domain 2"/>
    <property type="match status" value="1"/>
</dbReference>
<dbReference type="InterPro" id="IPR002204">
    <property type="entry name" value="3-OH-isobutyrate_DH-rel_CS"/>
</dbReference>
<dbReference type="Gene3D" id="3.40.50.720">
    <property type="entry name" value="NAD(P)-binding Rossmann-like Domain"/>
    <property type="match status" value="1"/>
</dbReference>
<dbReference type="PROSITE" id="PS00895">
    <property type="entry name" value="3_HYDROXYISOBUT_DH"/>
    <property type="match status" value="1"/>
</dbReference>
<name>A0A3N5DBA9_9SPHN</name>
<protein>
    <submittedName>
        <fullName evidence="7">NAD(P)-dependent oxidoreductase</fullName>
    </submittedName>
</protein>
<proteinExistence type="inferred from homology"/>
<feature type="active site" evidence="4">
    <location>
        <position position="177"/>
    </location>
</feature>
<dbReference type="EMBL" id="RPFZ01000001">
    <property type="protein sequence ID" value="RPF72028.1"/>
    <property type="molecule type" value="Genomic_DNA"/>
</dbReference>
<evidence type="ECO:0000259" key="5">
    <source>
        <dbReference type="Pfam" id="PF03446"/>
    </source>
</evidence>
<comment type="similarity">
    <text evidence="1">Belongs to the HIBADH-related family.</text>
</comment>
<gene>
    <name evidence="7" type="ORF">EG799_10685</name>
</gene>
<dbReference type="InterPro" id="IPR036291">
    <property type="entry name" value="NAD(P)-bd_dom_sf"/>
</dbReference>
<dbReference type="GO" id="GO:0016054">
    <property type="term" value="P:organic acid catabolic process"/>
    <property type="evidence" value="ECO:0007669"/>
    <property type="project" value="UniProtKB-ARBA"/>
</dbReference>
<keyword evidence="8" id="KW-1185">Reference proteome</keyword>
<evidence type="ECO:0000256" key="4">
    <source>
        <dbReference type="PIRSR" id="PIRSR000103-1"/>
    </source>
</evidence>
<dbReference type="Pfam" id="PF14833">
    <property type="entry name" value="NAD_binding_11"/>
    <property type="match status" value="1"/>
</dbReference>
<dbReference type="SUPFAM" id="SSF51735">
    <property type="entry name" value="NAD(P)-binding Rossmann-fold domains"/>
    <property type="match status" value="1"/>
</dbReference>
<evidence type="ECO:0000259" key="6">
    <source>
        <dbReference type="Pfam" id="PF14833"/>
    </source>
</evidence>
<feature type="domain" description="6-phosphogluconate dehydrogenase NADP-binding" evidence="5">
    <location>
        <begin position="3"/>
        <end position="168"/>
    </location>
</feature>
<evidence type="ECO:0000256" key="2">
    <source>
        <dbReference type="ARBA" id="ARBA00023002"/>
    </source>
</evidence>
<dbReference type="OrthoDB" id="9812907at2"/>
<dbReference type="Proteomes" id="UP000275232">
    <property type="component" value="Unassembled WGS sequence"/>
</dbReference>
<accession>A0A3N5DBA9</accession>
<evidence type="ECO:0000256" key="3">
    <source>
        <dbReference type="ARBA" id="ARBA00023027"/>
    </source>
</evidence>
<sequence length="296" mass="30200">MSTIAFLGLGVMGAPMAAHLARAGHRVTAYNRTAARAEEWKAALSREGLEVATAPTPAEAAHGKDAVLACLGNDDDLAQVVLGDGGALAAMRDGALFVDHTTVSPALAKRVAARAQELGLLAVDAPVSGGQAGAENGRLAIMCGGGQPAMAAATPVMEAYAARIVHVGEAGAGQACKAVNQVCIAGTLAGLSEGVRLAQASGIDTGKVLEAISGGAAQSWQMDNRWETMVRGEFDFGFAIDWMRKDLAIALAQAKEAGASLPVAALVDQLYAQVQNDGGARQDTSALVRHLPEVKP</sequence>
<feature type="domain" description="3-hydroxyisobutyrate dehydrogenase-like NAD-binding" evidence="6">
    <location>
        <begin position="171"/>
        <end position="291"/>
    </location>
</feature>
<dbReference type="InterPro" id="IPR006115">
    <property type="entry name" value="6PGDH_NADP-bd"/>
</dbReference>
<dbReference type="RefSeq" id="WP_123881040.1">
    <property type="nucleotide sequence ID" value="NZ_RPFZ01000001.1"/>
</dbReference>
<evidence type="ECO:0000256" key="1">
    <source>
        <dbReference type="ARBA" id="ARBA00009080"/>
    </source>
</evidence>
<dbReference type="PANTHER" id="PTHR43060:SF15">
    <property type="entry name" value="3-HYDROXYISOBUTYRATE DEHYDROGENASE-LIKE 1, MITOCHONDRIAL-RELATED"/>
    <property type="match status" value="1"/>
</dbReference>
<dbReference type="SUPFAM" id="SSF48179">
    <property type="entry name" value="6-phosphogluconate dehydrogenase C-terminal domain-like"/>
    <property type="match status" value="1"/>
</dbReference>
<dbReference type="InterPro" id="IPR008927">
    <property type="entry name" value="6-PGluconate_DH-like_C_sf"/>
</dbReference>
<dbReference type="GO" id="GO:0016491">
    <property type="term" value="F:oxidoreductase activity"/>
    <property type="evidence" value="ECO:0007669"/>
    <property type="project" value="UniProtKB-KW"/>
</dbReference>
<dbReference type="GO" id="GO:0050661">
    <property type="term" value="F:NADP binding"/>
    <property type="evidence" value="ECO:0007669"/>
    <property type="project" value="InterPro"/>
</dbReference>
<reference evidence="7 8" key="1">
    <citation type="submission" date="2018-11" db="EMBL/GenBank/DDBJ databases">
        <title>Erythrobacter spongiae sp. nov., isolated from a marine sponge.</title>
        <authorList>
            <person name="Zhuang L."/>
            <person name="Luo L."/>
        </authorList>
    </citation>
    <scope>NUCLEOTIDE SEQUENCE [LARGE SCALE GENOMIC DNA]</scope>
    <source>
        <strain evidence="7 8">HN-E23</strain>
    </source>
</reference>
<comment type="caution">
    <text evidence="7">The sequence shown here is derived from an EMBL/GenBank/DDBJ whole genome shotgun (WGS) entry which is preliminary data.</text>
</comment>
<evidence type="ECO:0000313" key="7">
    <source>
        <dbReference type="EMBL" id="RPF72028.1"/>
    </source>
</evidence>
<dbReference type="Pfam" id="PF03446">
    <property type="entry name" value="NAD_binding_2"/>
    <property type="match status" value="1"/>
</dbReference>
<dbReference type="InterPro" id="IPR029154">
    <property type="entry name" value="HIBADH-like_NADP-bd"/>
</dbReference>
<dbReference type="AlphaFoldDB" id="A0A3N5DBA9"/>
<evidence type="ECO:0000313" key="8">
    <source>
        <dbReference type="Proteomes" id="UP000275232"/>
    </source>
</evidence>
<dbReference type="GO" id="GO:0051287">
    <property type="term" value="F:NAD binding"/>
    <property type="evidence" value="ECO:0007669"/>
    <property type="project" value="InterPro"/>
</dbReference>
<organism evidence="7 8">
    <name type="scientific">Aurantiacibacter spongiae</name>
    <dbReference type="NCBI Taxonomy" id="2488860"/>
    <lineage>
        <taxon>Bacteria</taxon>
        <taxon>Pseudomonadati</taxon>
        <taxon>Pseudomonadota</taxon>
        <taxon>Alphaproteobacteria</taxon>
        <taxon>Sphingomonadales</taxon>
        <taxon>Erythrobacteraceae</taxon>
        <taxon>Aurantiacibacter</taxon>
    </lineage>
</organism>
<dbReference type="InterPro" id="IPR015815">
    <property type="entry name" value="HIBADH-related"/>
</dbReference>
<keyword evidence="3" id="KW-0520">NAD</keyword>
<keyword evidence="2" id="KW-0560">Oxidoreductase</keyword>